<evidence type="ECO:0000313" key="3">
    <source>
        <dbReference type="Proteomes" id="UP001530400"/>
    </source>
</evidence>
<accession>A0ABD3PAY8</accession>
<protein>
    <submittedName>
        <fullName evidence="2">Uncharacterized protein</fullName>
    </submittedName>
</protein>
<evidence type="ECO:0000256" key="1">
    <source>
        <dbReference type="SAM" id="MobiDB-lite"/>
    </source>
</evidence>
<dbReference type="Proteomes" id="UP001530400">
    <property type="component" value="Unassembled WGS sequence"/>
</dbReference>
<comment type="caution">
    <text evidence="2">The sequence shown here is derived from an EMBL/GenBank/DDBJ whole genome shotgun (WGS) entry which is preliminary data.</text>
</comment>
<keyword evidence="3" id="KW-1185">Reference proteome</keyword>
<organism evidence="2 3">
    <name type="scientific">Cyclotella atomus</name>
    <dbReference type="NCBI Taxonomy" id="382360"/>
    <lineage>
        <taxon>Eukaryota</taxon>
        <taxon>Sar</taxon>
        <taxon>Stramenopiles</taxon>
        <taxon>Ochrophyta</taxon>
        <taxon>Bacillariophyta</taxon>
        <taxon>Coscinodiscophyceae</taxon>
        <taxon>Thalassiosirophycidae</taxon>
        <taxon>Stephanodiscales</taxon>
        <taxon>Stephanodiscaceae</taxon>
        <taxon>Cyclotella</taxon>
    </lineage>
</organism>
<dbReference type="AlphaFoldDB" id="A0ABD3PAY8"/>
<evidence type="ECO:0000313" key="2">
    <source>
        <dbReference type="EMBL" id="KAL3785350.1"/>
    </source>
</evidence>
<sequence>MSISSNNLSFTTPVTKRRCLSLLDCPPAPRPSRPSVQLKTANLPSLPFIFNDVKSSTESSDSDSSETTEAAVPKAEPVNEMPSFSVHKLNKTQRPGLSIEEAMLLLKQFRHLDDCDSVERMESSHLPISKAA</sequence>
<name>A0ABD3PAY8_9STRA</name>
<feature type="region of interest" description="Disordered" evidence="1">
    <location>
        <begin position="54"/>
        <end position="84"/>
    </location>
</feature>
<gene>
    <name evidence="2" type="ORF">ACHAWO_008027</name>
</gene>
<dbReference type="EMBL" id="JALLPJ020000696">
    <property type="protein sequence ID" value="KAL3785350.1"/>
    <property type="molecule type" value="Genomic_DNA"/>
</dbReference>
<proteinExistence type="predicted"/>
<reference evidence="2 3" key="1">
    <citation type="submission" date="2024-10" db="EMBL/GenBank/DDBJ databases">
        <title>Updated reference genomes for cyclostephanoid diatoms.</title>
        <authorList>
            <person name="Roberts W.R."/>
            <person name="Alverson A.J."/>
        </authorList>
    </citation>
    <scope>NUCLEOTIDE SEQUENCE [LARGE SCALE GENOMIC DNA]</scope>
    <source>
        <strain evidence="2 3">AJA010-31</strain>
    </source>
</reference>